<dbReference type="Proteomes" id="UP000177025">
    <property type="component" value="Unassembled WGS sequence"/>
</dbReference>
<dbReference type="Gene3D" id="2.70.98.90">
    <property type="match status" value="1"/>
</dbReference>
<keyword evidence="9 13" id="KW-0472">Membrane</keyword>
<evidence type="ECO:0000313" key="15">
    <source>
        <dbReference type="EMBL" id="OGC41666.1"/>
    </source>
</evidence>
<keyword evidence="5 13" id="KW-1003">Cell membrane</keyword>
<proteinExistence type="inferred from homology"/>
<name>A0A1F4U9M4_UNCW3</name>
<comment type="subunit">
    <text evidence="13">Interacts with the Sec translocase complex via SecD. Specifically interacts with transmembrane segments of nascent integral membrane proteins during membrane integration.</text>
</comment>
<comment type="caution">
    <text evidence="15">The sequence shown here is derived from an EMBL/GenBank/DDBJ whole genome shotgun (WGS) entry which is preliminary data.</text>
</comment>
<feature type="transmembrane region" description="Helical" evidence="13">
    <location>
        <begin position="461"/>
        <end position="477"/>
    </location>
</feature>
<sequence>MSDRVRTTLAFLIIIAILFIWVIMSRPKKTNVVETPQPESTLTATEEPVHFPIPAVGDSITIDNSEFTLVLSTAGASVQNFRLKSYDIDIVPDDEYIFISSINGHVPVFNYIKEGNDIIFTARIDGAKIEKRYIVDDNFGFKVICRLSAENSHKIGLEAGVAITQDKNPGDDLRHFGIYVSEDKVKKVSKEVKDTLSYVGNWHWFALRNKYFMLVINNEIGIKKLSFNRINYQKPENSSIQLRTDSIAIGAFGCFYGGGSKLRYGAVIHASDSTVFTVRLLPLKGKVLAQYKNGYEKVIDGGIFDPIAKLILLVLNILYSVFLNYGAVIIIFAIFVKLIFFPLSRQMIVSQQKMQMIQPELKKIQAKYKDDSQRLNQEMMQLYRTYKVNPVSGCLPLIIQMPIIIALYQTLNTAIEFRNAPFILWITDLSFRDPYYVLPITMGILMLVQSLMTTVDPRQKFMVMLMPVLMVVFFLNFPSGLQLYWFTYNIFTLVEHFIIKKGGKK</sequence>
<evidence type="ECO:0000256" key="12">
    <source>
        <dbReference type="ARBA" id="ARBA00033342"/>
    </source>
</evidence>
<evidence type="ECO:0000256" key="13">
    <source>
        <dbReference type="HAMAP-Rule" id="MF_01810"/>
    </source>
</evidence>
<dbReference type="InterPro" id="IPR028055">
    <property type="entry name" value="YidC/Oxa/ALB_C"/>
</dbReference>
<dbReference type="InterPro" id="IPR001708">
    <property type="entry name" value="YidC/ALB3/OXA1/COX18"/>
</dbReference>
<comment type="function">
    <text evidence="13">Required for the insertion and/or proper folding and/or complex formation of integral membrane proteins into the membrane. Involved in integration of membrane proteins that insert both dependently and independently of the Sec translocase complex, as well as at least some lipoproteins. Aids folding of multispanning membrane proteins.</text>
</comment>
<keyword evidence="4 13" id="KW-0813">Transport</keyword>
<dbReference type="CDD" id="cd20070">
    <property type="entry name" value="5TM_YidC_Alb3"/>
    <property type="match status" value="1"/>
</dbReference>
<evidence type="ECO:0000256" key="2">
    <source>
        <dbReference type="ARBA" id="ARBA00010527"/>
    </source>
</evidence>
<dbReference type="Pfam" id="PF02096">
    <property type="entry name" value="60KD_IMP"/>
    <property type="match status" value="1"/>
</dbReference>
<feature type="transmembrane region" description="Helical" evidence="13">
    <location>
        <begin position="435"/>
        <end position="454"/>
    </location>
</feature>
<accession>A0A1F4U9M4</accession>
<dbReference type="PRINTS" id="PR01900">
    <property type="entry name" value="YIDCPROTEIN"/>
</dbReference>
<evidence type="ECO:0000259" key="14">
    <source>
        <dbReference type="Pfam" id="PF02096"/>
    </source>
</evidence>
<evidence type="ECO:0000256" key="9">
    <source>
        <dbReference type="ARBA" id="ARBA00023136"/>
    </source>
</evidence>
<gene>
    <name evidence="13" type="primary">yidC</name>
    <name evidence="15" type="ORF">A2Y85_04090</name>
</gene>
<dbReference type="EMBL" id="MEUM01000099">
    <property type="protein sequence ID" value="OGC41666.1"/>
    <property type="molecule type" value="Genomic_DNA"/>
</dbReference>
<dbReference type="InterPro" id="IPR038221">
    <property type="entry name" value="YidC_periplasmic_sf"/>
</dbReference>
<evidence type="ECO:0000313" key="16">
    <source>
        <dbReference type="Proteomes" id="UP000177025"/>
    </source>
</evidence>
<evidence type="ECO:0000256" key="5">
    <source>
        <dbReference type="ARBA" id="ARBA00022475"/>
    </source>
</evidence>
<dbReference type="GO" id="GO:0032977">
    <property type="term" value="F:membrane insertase activity"/>
    <property type="evidence" value="ECO:0007669"/>
    <property type="project" value="InterPro"/>
</dbReference>
<comment type="subcellular location">
    <subcellularLocation>
        <location evidence="1">Cell inner membrane</location>
        <topology evidence="1">Multi-pass membrane protein</topology>
    </subcellularLocation>
    <subcellularLocation>
        <location evidence="13">Cell membrane</location>
        <topology evidence="13">Multi-pass membrane protein</topology>
    </subcellularLocation>
</comment>
<dbReference type="GO" id="GO:0051205">
    <property type="term" value="P:protein insertion into membrane"/>
    <property type="evidence" value="ECO:0007669"/>
    <property type="project" value="TreeGrafter"/>
</dbReference>
<dbReference type="GO" id="GO:0005886">
    <property type="term" value="C:plasma membrane"/>
    <property type="evidence" value="ECO:0007669"/>
    <property type="project" value="UniProtKB-SubCell"/>
</dbReference>
<dbReference type="GO" id="GO:0015031">
    <property type="term" value="P:protein transport"/>
    <property type="evidence" value="ECO:0007669"/>
    <property type="project" value="UniProtKB-KW"/>
</dbReference>
<keyword evidence="6 13" id="KW-0812">Transmembrane</keyword>
<evidence type="ECO:0000256" key="7">
    <source>
        <dbReference type="ARBA" id="ARBA00022927"/>
    </source>
</evidence>
<keyword evidence="8 13" id="KW-1133">Transmembrane helix</keyword>
<evidence type="ECO:0000256" key="3">
    <source>
        <dbReference type="ARBA" id="ARBA00015325"/>
    </source>
</evidence>
<evidence type="ECO:0000256" key="4">
    <source>
        <dbReference type="ARBA" id="ARBA00022448"/>
    </source>
</evidence>
<dbReference type="AlphaFoldDB" id="A0A1F4U9M4"/>
<dbReference type="PANTHER" id="PTHR12428">
    <property type="entry name" value="OXA1"/>
    <property type="match status" value="1"/>
</dbReference>
<comment type="similarity">
    <text evidence="2 13">Belongs to the OXA1/ALB3/YidC family. Type 1 subfamily.</text>
</comment>
<evidence type="ECO:0000256" key="6">
    <source>
        <dbReference type="ARBA" id="ARBA00022692"/>
    </source>
</evidence>
<evidence type="ECO:0000256" key="8">
    <source>
        <dbReference type="ARBA" id="ARBA00022989"/>
    </source>
</evidence>
<evidence type="ECO:0000256" key="10">
    <source>
        <dbReference type="ARBA" id="ARBA00023186"/>
    </source>
</evidence>
<protein>
    <recommendedName>
        <fullName evidence="3 13">Membrane protein insertase YidC</fullName>
    </recommendedName>
    <alternativeName>
        <fullName evidence="12 13">Foldase YidC</fullName>
    </alternativeName>
    <alternativeName>
        <fullName evidence="11 13">Membrane integrase YidC</fullName>
    </alternativeName>
    <alternativeName>
        <fullName evidence="13">Membrane protein YidC</fullName>
    </alternativeName>
</protein>
<dbReference type="InterPro" id="IPR019998">
    <property type="entry name" value="Membr_insert_YidC"/>
</dbReference>
<feature type="transmembrane region" description="Helical" evidence="13">
    <location>
        <begin position="6"/>
        <end position="24"/>
    </location>
</feature>
<reference evidence="15 16" key="1">
    <citation type="journal article" date="2016" name="Nat. Commun.">
        <title>Thousands of microbial genomes shed light on interconnected biogeochemical processes in an aquifer system.</title>
        <authorList>
            <person name="Anantharaman K."/>
            <person name="Brown C.T."/>
            <person name="Hug L.A."/>
            <person name="Sharon I."/>
            <person name="Castelle C.J."/>
            <person name="Probst A.J."/>
            <person name="Thomas B.C."/>
            <person name="Singh A."/>
            <person name="Wilkins M.J."/>
            <person name="Karaoz U."/>
            <person name="Brodie E.L."/>
            <person name="Williams K.H."/>
            <person name="Hubbard S.S."/>
            <person name="Banfield J.F."/>
        </authorList>
    </citation>
    <scope>NUCLEOTIDE SEQUENCE [LARGE SCALE GENOMIC DNA]</scope>
</reference>
<dbReference type="NCBIfam" id="TIGR03592">
    <property type="entry name" value="yidC_oxa1_cterm"/>
    <property type="match status" value="1"/>
</dbReference>
<feature type="transmembrane region" description="Helical" evidence="13">
    <location>
        <begin position="388"/>
        <end position="408"/>
    </location>
</feature>
<dbReference type="PRINTS" id="PR00701">
    <property type="entry name" value="60KDINNERMP"/>
</dbReference>
<evidence type="ECO:0000256" key="1">
    <source>
        <dbReference type="ARBA" id="ARBA00004429"/>
    </source>
</evidence>
<dbReference type="PANTHER" id="PTHR12428:SF65">
    <property type="entry name" value="CYTOCHROME C OXIDASE ASSEMBLY PROTEIN COX18, MITOCHONDRIAL"/>
    <property type="match status" value="1"/>
</dbReference>
<feature type="domain" description="Membrane insertase YidC/Oxa/ALB C-terminal" evidence="14">
    <location>
        <begin position="325"/>
        <end position="501"/>
    </location>
</feature>
<feature type="transmembrane region" description="Helical" evidence="13">
    <location>
        <begin position="325"/>
        <end position="344"/>
    </location>
</feature>
<organism evidence="15 16">
    <name type="scientific">candidate division WOR-3 bacterium RBG_13_43_14</name>
    <dbReference type="NCBI Taxonomy" id="1802590"/>
    <lineage>
        <taxon>Bacteria</taxon>
        <taxon>Bacteria division WOR-3</taxon>
    </lineage>
</organism>
<evidence type="ECO:0000256" key="11">
    <source>
        <dbReference type="ARBA" id="ARBA00033245"/>
    </source>
</evidence>
<dbReference type="HAMAP" id="MF_01810">
    <property type="entry name" value="YidC_type1"/>
    <property type="match status" value="1"/>
</dbReference>
<keyword evidence="10 13" id="KW-0143">Chaperone</keyword>
<keyword evidence="7 13" id="KW-0653">Protein transport</keyword>
<dbReference type="InterPro" id="IPR047196">
    <property type="entry name" value="YidC_ALB_C"/>
</dbReference>